<sequence>MAAAKGKKVIGTSNAAKPPASGTTSTKLSEEASAALLGVAPDATKLPEALKANAPVEGTTAGAPGSNGAAGHVSRAQVLVTKRIKALTKKLQRMESYLNAPPETLDANQKKSLASRSVMEAVVAELQEVVKQLAATESDQKASTDADKKVQIEVTAAVVRDEATSHESLQRSFFAMHSYVADRAGWSGAPPSFAPRSVPAALENISGDTIQAIRILFLRLTALPTSDDVASAAAEGEMERRLQDAQRALDSLGNSSDEAIVPRLTPTYSQVVDLIKALEKPSAPAVAAPEPAPLVNGSLHQGHGTQSSSNAAQDGVNSHERASNGISFLQASEVGTSDPGEYNAPVPILQPGTGSSGVLAPSTSETAPEGGAAGGLEPQTHVSAADPASGASESLKVVAEAGQQDEVQTHGKAVEDTPKFNWADDEGDDLDEPPAEWSTPATVAGTPARAASGTATPQIAAPTVSAAVSQKVAAVPADASPSGVPANGQAPADSSAAPTIDAKGVRKSAAQTLNRPNDPRRPARIPQVDDDGFEQVVSRKNVRANERGGHAGRGGTGDFRARGKGGDARGRGRGGASGGWVPPAPGNHQGHHLGAQRGRGQTHSQQMRGRGRGGPDGLAAAALR</sequence>
<reference evidence="2 3" key="1">
    <citation type="submission" date="2014-09" db="EMBL/GenBank/DDBJ databases">
        <authorList>
            <person name="Magalhaes I.L.F."/>
            <person name="Oliveira U."/>
            <person name="Santos F.R."/>
            <person name="Vidigal T.H.D.A."/>
            <person name="Brescovit A.D."/>
            <person name="Santos A.J."/>
        </authorList>
    </citation>
    <scope>NUCLEOTIDE SEQUENCE [LARGE SCALE GENOMIC DNA]</scope>
</reference>
<feature type="compositionally biased region" description="Polar residues" evidence="1">
    <location>
        <begin position="303"/>
        <end position="316"/>
    </location>
</feature>
<evidence type="ECO:0000313" key="2">
    <source>
        <dbReference type="EMBL" id="CEH15478.1"/>
    </source>
</evidence>
<evidence type="ECO:0000313" key="3">
    <source>
        <dbReference type="Proteomes" id="UP000054845"/>
    </source>
</evidence>
<proteinExistence type="predicted"/>
<feature type="compositionally biased region" description="Acidic residues" evidence="1">
    <location>
        <begin position="423"/>
        <end position="434"/>
    </location>
</feature>
<feature type="region of interest" description="Disordered" evidence="1">
    <location>
        <begin position="286"/>
        <end position="320"/>
    </location>
</feature>
<feature type="region of interest" description="Disordered" evidence="1">
    <location>
        <begin position="1"/>
        <end position="29"/>
    </location>
</feature>
<dbReference type="STRING" id="401625.A0A0P1BGQ7"/>
<dbReference type="Proteomes" id="UP000054845">
    <property type="component" value="Unassembled WGS sequence"/>
</dbReference>
<evidence type="ECO:0000256" key="1">
    <source>
        <dbReference type="SAM" id="MobiDB-lite"/>
    </source>
</evidence>
<organism evidence="2 3">
    <name type="scientific">Ceraceosorus bombacis</name>
    <dbReference type="NCBI Taxonomy" id="401625"/>
    <lineage>
        <taxon>Eukaryota</taxon>
        <taxon>Fungi</taxon>
        <taxon>Dikarya</taxon>
        <taxon>Basidiomycota</taxon>
        <taxon>Ustilaginomycotina</taxon>
        <taxon>Exobasidiomycetes</taxon>
        <taxon>Ceraceosorales</taxon>
        <taxon>Ceraceosoraceae</taxon>
        <taxon>Ceraceosorus</taxon>
    </lineage>
</organism>
<feature type="compositionally biased region" description="Basic and acidic residues" evidence="1">
    <location>
        <begin position="559"/>
        <end position="570"/>
    </location>
</feature>
<dbReference type="EMBL" id="CCYA01000264">
    <property type="protein sequence ID" value="CEH15478.1"/>
    <property type="molecule type" value="Genomic_DNA"/>
</dbReference>
<feature type="compositionally biased region" description="Basic and acidic residues" evidence="1">
    <location>
        <begin position="407"/>
        <end position="418"/>
    </location>
</feature>
<name>A0A0P1BGQ7_9BASI</name>
<feature type="region of interest" description="Disordered" evidence="1">
    <location>
        <begin position="333"/>
        <end position="456"/>
    </location>
</feature>
<keyword evidence="3" id="KW-1185">Reference proteome</keyword>
<accession>A0A0P1BGQ7</accession>
<feature type="compositionally biased region" description="Polar residues" evidence="1">
    <location>
        <begin position="11"/>
        <end position="27"/>
    </location>
</feature>
<feature type="region of interest" description="Disordered" evidence="1">
    <location>
        <begin position="477"/>
        <end position="624"/>
    </location>
</feature>
<dbReference type="AlphaFoldDB" id="A0A0P1BGQ7"/>
<dbReference type="OrthoDB" id="2409325at2759"/>
<protein>
    <submittedName>
        <fullName evidence="2">Uncharacterized protein</fullName>
    </submittedName>
</protein>